<comment type="caution">
    <text evidence="4">The sequence shown here is derived from an EMBL/GenBank/DDBJ whole genome shotgun (WGS) entry which is preliminary data.</text>
</comment>
<protein>
    <recommendedName>
        <fullName evidence="3">BACON domain-containing protein</fullName>
    </recommendedName>
</protein>
<keyword evidence="2" id="KW-0732">Signal</keyword>
<feature type="domain" description="BACON" evidence="3">
    <location>
        <begin position="62"/>
        <end position="113"/>
    </location>
</feature>
<reference evidence="4 5" key="1">
    <citation type="submission" date="2019-04" db="EMBL/GenBank/DDBJ databases">
        <title>Microbes associate with the intestines of laboratory mice.</title>
        <authorList>
            <person name="Navarre W."/>
            <person name="Wong E."/>
            <person name="Huang K."/>
            <person name="Tropini C."/>
            <person name="Ng K."/>
            <person name="Yu B."/>
        </authorList>
    </citation>
    <scope>NUCLEOTIDE SEQUENCE [LARGE SCALE GENOMIC DNA]</scope>
    <source>
        <strain evidence="4 5">NM63_1-25</strain>
    </source>
</reference>
<dbReference type="Gene3D" id="2.60.40.10">
    <property type="entry name" value="Immunoglobulins"/>
    <property type="match status" value="1"/>
</dbReference>
<organism evidence="4 5">
    <name type="scientific">Bacteroides caecimuris</name>
    <dbReference type="NCBI Taxonomy" id="1796613"/>
    <lineage>
        <taxon>Bacteria</taxon>
        <taxon>Pseudomonadati</taxon>
        <taxon>Bacteroidota</taxon>
        <taxon>Bacteroidia</taxon>
        <taxon>Bacteroidales</taxon>
        <taxon>Bacteroidaceae</taxon>
        <taxon>Bacteroides</taxon>
    </lineage>
</organism>
<dbReference type="InterPro" id="IPR011050">
    <property type="entry name" value="Pectin_lyase_fold/virulence"/>
</dbReference>
<sequence>MHLFKKYMSVLTAVMLLFCVNACKDEDEGELAPWFRFTNSNGVVFPSLNEVDFGAHEYVMNVYTNINWEVTSDAEWLYATPDKRLGCVQGKIIIKENTVEEERTGTITVRSENPKLPVHTIVFHQSAAPHKVEKLFITPEKKGTGDGWTWENAMGAKELETLLSDATDLSEISIYLSEGTFNITAGTNITKKVKSIEGGYTPEGEPSSNPTILTFGTKPSALTSMFRMNENAEVTFKNCIFDGGYNETEKGYGRAFEIRHKTALLQLTECDIQHFSVRGTDSGDHSGAAIFVTEGAFRLNKVNITHNVVHQRGVIYLNVDGDRYGYGFMNNVLIADNISESWWGVAIHAKKALCMNNVTICNNTNEGNGNHATINGSGSFFIANTTVIAQNPTVETTWTNFGAFRCETNVSSGESAVIINSIFGNDTDDGLTMTDSGSGASFKSGGWCLYGKTQNWLVSQQATTDTSYTDQAIAKLGKYEDGAFQWNPTAINTLQFAKYADILKAAKEFTPASIPTLGQDFVNWMGEEAFGLDGKGNPRNPNRMLPGAYDTGLQ</sequence>
<dbReference type="Pfam" id="PF19190">
    <property type="entry name" value="BACON_2"/>
    <property type="match status" value="1"/>
</dbReference>
<gene>
    <name evidence="4" type="ORF">E5353_14725</name>
</gene>
<feature type="region of interest" description="Disordered" evidence="1">
    <location>
        <begin position="532"/>
        <end position="554"/>
    </location>
</feature>
<evidence type="ECO:0000313" key="5">
    <source>
        <dbReference type="Proteomes" id="UP000309566"/>
    </source>
</evidence>
<evidence type="ECO:0000256" key="2">
    <source>
        <dbReference type="SAM" id="SignalP"/>
    </source>
</evidence>
<dbReference type="InterPro" id="IPR013783">
    <property type="entry name" value="Ig-like_fold"/>
</dbReference>
<dbReference type="InterPro" id="IPR024361">
    <property type="entry name" value="BACON"/>
</dbReference>
<proteinExistence type="predicted"/>
<accession>A0A4V3RI27</accession>
<dbReference type="SUPFAM" id="SSF51126">
    <property type="entry name" value="Pectin lyase-like"/>
    <property type="match status" value="1"/>
</dbReference>
<dbReference type="CDD" id="cd14948">
    <property type="entry name" value="BACON"/>
    <property type="match status" value="1"/>
</dbReference>
<dbReference type="EMBL" id="SRYX01000067">
    <property type="protein sequence ID" value="TGY30440.1"/>
    <property type="molecule type" value="Genomic_DNA"/>
</dbReference>
<feature type="signal peptide" evidence="2">
    <location>
        <begin position="1"/>
        <end position="24"/>
    </location>
</feature>
<dbReference type="Proteomes" id="UP000309566">
    <property type="component" value="Unassembled WGS sequence"/>
</dbReference>
<dbReference type="AlphaFoldDB" id="A0A4V3RI27"/>
<evidence type="ECO:0000259" key="3">
    <source>
        <dbReference type="Pfam" id="PF19190"/>
    </source>
</evidence>
<name>A0A4V3RI27_9BACE</name>
<dbReference type="RefSeq" id="WP_120467850.1">
    <property type="nucleotide sequence ID" value="NZ_SRYX01000067.1"/>
</dbReference>
<evidence type="ECO:0000256" key="1">
    <source>
        <dbReference type="SAM" id="MobiDB-lite"/>
    </source>
</evidence>
<evidence type="ECO:0000313" key="4">
    <source>
        <dbReference type="EMBL" id="TGY30440.1"/>
    </source>
</evidence>
<feature type="chain" id="PRO_5020422461" description="BACON domain-containing protein" evidence="2">
    <location>
        <begin position="25"/>
        <end position="554"/>
    </location>
</feature>